<evidence type="ECO:0000313" key="1">
    <source>
        <dbReference type="EMBL" id="EJX04744.1"/>
    </source>
</evidence>
<protein>
    <submittedName>
        <fullName evidence="1">Uncharacterized protein</fullName>
    </submittedName>
</protein>
<dbReference type="PROSITE" id="PS51257">
    <property type="entry name" value="PROKAR_LIPOPROTEIN"/>
    <property type="match status" value="1"/>
</dbReference>
<dbReference type="AlphaFoldDB" id="J9GCZ6"/>
<dbReference type="EMBL" id="AMCI01001702">
    <property type="protein sequence ID" value="EJX04744.1"/>
    <property type="molecule type" value="Genomic_DNA"/>
</dbReference>
<name>J9GCZ6_9ZZZZ</name>
<organism evidence="1">
    <name type="scientific">gut metagenome</name>
    <dbReference type="NCBI Taxonomy" id="749906"/>
    <lineage>
        <taxon>unclassified sequences</taxon>
        <taxon>metagenomes</taxon>
        <taxon>organismal metagenomes</taxon>
    </lineage>
</organism>
<reference evidence="1" key="1">
    <citation type="journal article" date="2012" name="PLoS ONE">
        <title>Gene sets for utilization of primary and secondary nutrition supplies in the distal gut of endangered iberian lynx.</title>
        <authorList>
            <person name="Alcaide M."/>
            <person name="Messina E."/>
            <person name="Richter M."/>
            <person name="Bargiela R."/>
            <person name="Peplies J."/>
            <person name="Huws S.A."/>
            <person name="Newbold C.J."/>
            <person name="Golyshin P.N."/>
            <person name="Simon M.A."/>
            <person name="Lopez G."/>
            <person name="Yakimov M.M."/>
            <person name="Ferrer M."/>
        </authorList>
    </citation>
    <scope>NUCLEOTIDE SEQUENCE</scope>
</reference>
<accession>J9GCZ6</accession>
<comment type="caution">
    <text evidence="1">The sequence shown here is derived from an EMBL/GenBank/DDBJ whole genome shotgun (WGS) entry which is preliminary data.</text>
</comment>
<gene>
    <name evidence="1" type="ORF">EVA_07150</name>
</gene>
<sequence>MSARLYVPTRQSIASNVVSACSGGYLKAIAQRGSLPVAPKIFC</sequence>
<proteinExistence type="predicted"/>